<dbReference type="GO" id="GO:0008360">
    <property type="term" value="P:regulation of cell shape"/>
    <property type="evidence" value="ECO:0007669"/>
    <property type="project" value="UniProtKB-UniRule"/>
</dbReference>
<comment type="subunit">
    <text evidence="6">Forms polymers.</text>
</comment>
<dbReference type="SUPFAM" id="SSF53067">
    <property type="entry name" value="Actin-like ATPase domain"/>
    <property type="match status" value="2"/>
</dbReference>
<evidence type="ECO:0000256" key="6">
    <source>
        <dbReference type="HAMAP-Rule" id="MF_02207"/>
    </source>
</evidence>
<dbReference type="InterPro" id="IPR004753">
    <property type="entry name" value="MreB"/>
</dbReference>
<dbReference type="AlphaFoldDB" id="A0A2Y9BT50"/>
<dbReference type="CDD" id="cd10225">
    <property type="entry name" value="ASKHA_NBD_MreB-like"/>
    <property type="match status" value="1"/>
</dbReference>
<dbReference type="GO" id="GO:0005737">
    <property type="term" value="C:cytoplasm"/>
    <property type="evidence" value="ECO:0007669"/>
    <property type="project" value="UniProtKB-SubCell"/>
</dbReference>
<evidence type="ECO:0000313" key="7">
    <source>
        <dbReference type="EMBL" id="SSA33432.1"/>
    </source>
</evidence>
<dbReference type="PANTHER" id="PTHR42749">
    <property type="entry name" value="CELL SHAPE-DETERMINING PROTEIN MREB"/>
    <property type="match status" value="1"/>
</dbReference>
<accession>A0A2Y9BT50</accession>
<evidence type="ECO:0000256" key="5">
    <source>
        <dbReference type="ARBA" id="ARBA00023458"/>
    </source>
</evidence>
<keyword evidence="8" id="KW-1185">Reference proteome</keyword>
<feature type="binding site" evidence="6">
    <location>
        <begin position="208"/>
        <end position="211"/>
    </location>
    <ligand>
        <name>ATP</name>
        <dbReference type="ChEBI" id="CHEBI:30616"/>
    </ligand>
</feature>
<evidence type="ECO:0000256" key="3">
    <source>
        <dbReference type="ARBA" id="ARBA00022840"/>
    </source>
</evidence>
<dbReference type="EMBL" id="UESZ01000001">
    <property type="protein sequence ID" value="SSA33432.1"/>
    <property type="molecule type" value="Genomic_DNA"/>
</dbReference>
<gene>
    <name evidence="6" type="primary">mreB</name>
    <name evidence="7" type="ORF">SAMN04489750_0714</name>
</gene>
<organism evidence="7 8">
    <name type="scientific">Branchiibius hedensis</name>
    <dbReference type="NCBI Taxonomy" id="672460"/>
    <lineage>
        <taxon>Bacteria</taxon>
        <taxon>Bacillati</taxon>
        <taxon>Actinomycetota</taxon>
        <taxon>Actinomycetes</taxon>
        <taxon>Micrococcales</taxon>
        <taxon>Dermacoccaceae</taxon>
        <taxon>Branchiibius</taxon>
    </lineage>
</organism>
<dbReference type="NCBIfam" id="NF010539">
    <property type="entry name" value="PRK13927.1"/>
    <property type="match status" value="1"/>
</dbReference>
<dbReference type="PRINTS" id="PR01652">
    <property type="entry name" value="SHAPEPROTEIN"/>
</dbReference>
<dbReference type="GO" id="GO:0000902">
    <property type="term" value="P:cell morphogenesis"/>
    <property type="evidence" value="ECO:0007669"/>
    <property type="project" value="InterPro"/>
</dbReference>
<evidence type="ECO:0000256" key="1">
    <source>
        <dbReference type="ARBA" id="ARBA00022490"/>
    </source>
</evidence>
<dbReference type="Proteomes" id="UP000250028">
    <property type="component" value="Unassembled WGS sequence"/>
</dbReference>
<dbReference type="HAMAP" id="MF_02207">
    <property type="entry name" value="MreB"/>
    <property type="match status" value="1"/>
</dbReference>
<dbReference type="InterPro" id="IPR056546">
    <property type="entry name" value="MreB_MamK-like"/>
</dbReference>
<evidence type="ECO:0000256" key="2">
    <source>
        <dbReference type="ARBA" id="ARBA00022741"/>
    </source>
</evidence>
<dbReference type="GO" id="GO:0005524">
    <property type="term" value="F:ATP binding"/>
    <property type="evidence" value="ECO:0007669"/>
    <property type="project" value="UniProtKB-KW"/>
</dbReference>
<evidence type="ECO:0000313" key="8">
    <source>
        <dbReference type="Proteomes" id="UP000250028"/>
    </source>
</evidence>
<proteinExistence type="inferred from homology"/>
<comment type="subcellular location">
    <subcellularLocation>
        <location evidence="6">Cytoplasm</location>
    </subcellularLocation>
    <text evidence="6">Membrane-associated.</text>
</comment>
<dbReference type="Gene3D" id="3.30.420.40">
    <property type="match status" value="3"/>
</dbReference>
<evidence type="ECO:0000256" key="4">
    <source>
        <dbReference type="ARBA" id="ARBA00022960"/>
    </source>
</evidence>
<comment type="similarity">
    <text evidence="5 6">Belongs to the FtsA/MreB family.</text>
</comment>
<feature type="binding site" evidence="6">
    <location>
        <begin position="288"/>
        <end position="291"/>
    </location>
    <ligand>
        <name>ATP</name>
        <dbReference type="ChEBI" id="CHEBI:30616"/>
    </ligand>
</feature>
<dbReference type="PANTHER" id="PTHR42749:SF1">
    <property type="entry name" value="CELL SHAPE-DETERMINING PROTEIN MREB"/>
    <property type="match status" value="1"/>
</dbReference>
<dbReference type="OrthoDB" id="9768127at2"/>
<keyword evidence="4 6" id="KW-0133">Cell shape</keyword>
<protein>
    <recommendedName>
        <fullName evidence="6">Cell shape-determining protein MreB</fullName>
    </recommendedName>
</protein>
<dbReference type="InterPro" id="IPR043129">
    <property type="entry name" value="ATPase_NBD"/>
</dbReference>
<dbReference type="RefSeq" id="WP_109684134.1">
    <property type="nucleotide sequence ID" value="NZ_QGDN01000001.1"/>
</dbReference>
<comment type="function">
    <text evidence="6">Forms membrane-associated dynamic filaments that are essential for cell shape determination. Acts by regulating cell wall synthesis and cell elongation, and thus cell shape. A feedback loop between cell geometry and MreB localization may maintain elongated cell shape by targeting cell wall growth to regions of negative cell wall curvature.</text>
</comment>
<name>A0A2Y9BT50_9MICO</name>
<sequence>MATRWGFGADLAIDLGTATTVIYQRGAGVMLDEPSLIATDPRTGALLAVGQDGYEMLGRAPGQVQLVRPLVGGVIRDPLGTERMVRHLVTSLRPSRIVRPRMAVALPGHVSPLERAAVEDAVLRSGARSVFTVDGTLAAAIGAEQHVSGPAACLIADLGAGKTDLALISLGGAVVARTLPVGGDTMDSAIVDWMTRQHRLLLGTRTAEDIKVRIGSAGARGPAGSMRVRGRDIDSGLPRTVVVSPEDVRTALGPVVSQLRDALVALIGQAPPELVGDLVNDGLTLTGGGALLHGLPEYLSEALHVPVRVAENPRWSTALGVGRCVEDFRGMRSMLTESVR</sequence>
<dbReference type="Pfam" id="PF06723">
    <property type="entry name" value="MreB_Mbl"/>
    <property type="match status" value="1"/>
</dbReference>
<reference evidence="8" key="1">
    <citation type="submission" date="2016-10" db="EMBL/GenBank/DDBJ databases">
        <authorList>
            <person name="Varghese N."/>
            <person name="Submissions S."/>
        </authorList>
    </citation>
    <scope>NUCLEOTIDE SEQUENCE [LARGE SCALE GENOMIC DNA]</scope>
    <source>
        <strain evidence="8">DSM 22951</strain>
    </source>
</reference>
<keyword evidence="3 6" id="KW-0067">ATP-binding</keyword>
<keyword evidence="1 6" id="KW-0963">Cytoplasm</keyword>
<keyword evidence="2 6" id="KW-0547">Nucleotide-binding</keyword>
<comment type="caution">
    <text evidence="6">Lacks conserved residue(s) required for the propagation of feature annotation.</text>
</comment>